<dbReference type="EMBL" id="CAEZYX010000011">
    <property type="protein sequence ID" value="CAB4735994.1"/>
    <property type="molecule type" value="Genomic_DNA"/>
</dbReference>
<evidence type="ECO:0000313" key="9">
    <source>
        <dbReference type="EMBL" id="CAB4735994.1"/>
    </source>
</evidence>
<proteinExistence type="predicted"/>
<feature type="transmembrane region" description="Helical" evidence="6">
    <location>
        <begin position="81"/>
        <end position="98"/>
    </location>
</feature>
<dbReference type="EMBL" id="CAFBQT010000001">
    <property type="protein sequence ID" value="CAB5057550.1"/>
    <property type="molecule type" value="Genomic_DNA"/>
</dbReference>
<evidence type="ECO:0000313" key="13">
    <source>
        <dbReference type="EMBL" id="CAB4970066.1"/>
    </source>
</evidence>
<sequence length="488" mass="54367">MSDNRTELSGFGFFRYLWRQLTSMRTALILLLLLGIGAIPGSIFPQRTQNPMKVREYFINNPGIAEWMDRFKLFDVYGSPWFSAIYLLLFISLIGCVLPRSWEHFKAIGAKPPLTPKNLDRLEFYRVTNADKAEALNNAELWLKKHHFRIRHNPNSISAEKGYARESGNLLFHLSLIVVLIGIGMSSVFGARGEAIVNVGERFINTPTSYDNLSTGRFFKLEDMPSFSITLKDFKAEYDLATNAPIDYTLTASVSEDVEGPSVTRVVKVNRPLTFGSTRVYLQANGYSPLVTVTDKSGAIIFRGAVPFLPQDANLTSIGAIKIPDMNPQIGFIGSFIPTADRSASRGAFSSFPEALDPHLLISVFQGDIGMDNGVPQSVYRLDTSNMERIGLKELVIGESYSFNEVGTITFDGFTPWVNLQIVRDPGKGYALVGSVLAILGLLISLFTRRRRIWIKVGDVVEIAGLSKNNIEGLEKEIADLTTWLEER</sequence>
<dbReference type="GO" id="GO:0016020">
    <property type="term" value="C:membrane"/>
    <property type="evidence" value="ECO:0007669"/>
    <property type="project" value="UniProtKB-SubCell"/>
</dbReference>
<evidence type="ECO:0000256" key="4">
    <source>
        <dbReference type="ARBA" id="ARBA00022989"/>
    </source>
</evidence>
<dbReference type="InterPro" id="IPR007816">
    <property type="entry name" value="ResB-like_domain"/>
</dbReference>
<gene>
    <name evidence="8" type="ORF">UFOPK1791_00048</name>
    <name evidence="9" type="ORF">UFOPK2802_00221</name>
    <name evidence="10" type="ORF">UFOPK2982_00006</name>
    <name evidence="11" type="ORF">UFOPK3083_00061</name>
    <name evidence="12" type="ORF">UFOPK3783_00288</name>
    <name evidence="13" type="ORF">UFOPK3948_00024</name>
    <name evidence="14" type="ORF">UFOPK4113_00005</name>
    <name evidence="15" type="ORF">UFOPK4355_00024</name>
</gene>
<dbReference type="PANTHER" id="PTHR31566:SF0">
    <property type="entry name" value="CYTOCHROME C BIOGENESIS PROTEIN CCS1, CHLOROPLASTIC"/>
    <property type="match status" value="1"/>
</dbReference>
<keyword evidence="2 6" id="KW-0812">Transmembrane</keyword>
<dbReference type="AlphaFoldDB" id="A0A6J6FFY9"/>
<feature type="transmembrane region" description="Helical" evidence="6">
    <location>
        <begin position="429"/>
        <end position="447"/>
    </location>
</feature>
<dbReference type="EMBL" id="CAEZUF010000002">
    <property type="protein sequence ID" value="CAB4583398.1"/>
    <property type="molecule type" value="Genomic_DNA"/>
</dbReference>
<feature type="transmembrane region" description="Helical" evidence="6">
    <location>
        <begin position="170"/>
        <end position="189"/>
    </location>
</feature>
<dbReference type="Pfam" id="PF05140">
    <property type="entry name" value="ResB"/>
    <property type="match status" value="1"/>
</dbReference>
<evidence type="ECO:0000313" key="12">
    <source>
        <dbReference type="EMBL" id="CAB4940500.1"/>
    </source>
</evidence>
<feature type="domain" description="ResB-like" evidence="7">
    <location>
        <begin position="24"/>
        <end position="478"/>
    </location>
</feature>
<evidence type="ECO:0000256" key="3">
    <source>
        <dbReference type="ARBA" id="ARBA00022748"/>
    </source>
</evidence>
<comment type="subcellular location">
    <subcellularLocation>
        <location evidence="1">Membrane</location>
        <topology evidence="1">Multi-pass membrane protein</topology>
    </subcellularLocation>
</comment>
<dbReference type="EMBL" id="CAFAAT010000002">
    <property type="protein sequence ID" value="CAB4796530.1"/>
    <property type="molecule type" value="Genomic_DNA"/>
</dbReference>
<evidence type="ECO:0000313" key="10">
    <source>
        <dbReference type="EMBL" id="CAB4782062.1"/>
    </source>
</evidence>
<dbReference type="EMBL" id="CAFAAE010000001">
    <property type="protein sequence ID" value="CAB4782062.1"/>
    <property type="molecule type" value="Genomic_DNA"/>
</dbReference>
<dbReference type="EMBL" id="CAFBOI010000001">
    <property type="protein sequence ID" value="CAB4970066.1"/>
    <property type="molecule type" value="Genomic_DNA"/>
</dbReference>
<keyword evidence="4 6" id="KW-1133">Transmembrane helix</keyword>
<reference evidence="8" key="1">
    <citation type="submission" date="2020-05" db="EMBL/GenBank/DDBJ databases">
        <authorList>
            <person name="Chiriac C."/>
            <person name="Salcher M."/>
            <person name="Ghai R."/>
            <person name="Kavagutti S V."/>
        </authorList>
    </citation>
    <scope>NUCLEOTIDE SEQUENCE</scope>
</reference>
<evidence type="ECO:0000313" key="8">
    <source>
        <dbReference type="EMBL" id="CAB4583398.1"/>
    </source>
</evidence>
<evidence type="ECO:0000313" key="14">
    <source>
        <dbReference type="EMBL" id="CAB5005754.1"/>
    </source>
</evidence>
<name>A0A6J6FFY9_9ZZZZ</name>
<evidence type="ECO:0000313" key="11">
    <source>
        <dbReference type="EMBL" id="CAB4796530.1"/>
    </source>
</evidence>
<dbReference type="InterPro" id="IPR023494">
    <property type="entry name" value="Cyt_c_bgen_Ccs1/CcsB/ResB"/>
</dbReference>
<evidence type="ECO:0000259" key="7">
    <source>
        <dbReference type="Pfam" id="PF05140"/>
    </source>
</evidence>
<dbReference type="EMBL" id="CAFBPL010000001">
    <property type="protein sequence ID" value="CAB5005754.1"/>
    <property type="molecule type" value="Genomic_DNA"/>
</dbReference>
<evidence type="ECO:0000256" key="5">
    <source>
        <dbReference type="ARBA" id="ARBA00023136"/>
    </source>
</evidence>
<dbReference type="PANTHER" id="PTHR31566">
    <property type="entry name" value="CYTOCHROME C BIOGENESIS PROTEIN CCS1, CHLOROPLASTIC"/>
    <property type="match status" value="1"/>
</dbReference>
<protein>
    <submittedName>
        <fullName evidence="8">Unannotated protein</fullName>
    </submittedName>
</protein>
<dbReference type="GO" id="GO:0017004">
    <property type="term" value="P:cytochrome complex assembly"/>
    <property type="evidence" value="ECO:0007669"/>
    <property type="project" value="UniProtKB-KW"/>
</dbReference>
<evidence type="ECO:0000256" key="2">
    <source>
        <dbReference type="ARBA" id="ARBA00022692"/>
    </source>
</evidence>
<evidence type="ECO:0000256" key="6">
    <source>
        <dbReference type="SAM" id="Phobius"/>
    </source>
</evidence>
<evidence type="ECO:0000256" key="1">
    <source>
        <dbReference type="ARBA" id="ARBA00004141"/>
    </source>
</evidence>
<organism evidence="8">
    <name type="scientific">freshwater metagenome</name>
    <dbReference type="NCBI Taxonomy" id="449393"/>
    <lineage>
        <taxon>unclassified sequences</taxon>
        <taxon>metagenomes</taxon>
        <taxon>ecological metagenomes</taxon>
    </lineage>
</organism>
<keyword evidence="3" id="KW-0201">Cytochrome c-type biogenesis</keyword>
<dbReference type="EMBL" id="CAFBNI010000017">
    <property type="protein sequence ID" value="CAB4940500.1"/>
    <property type="molecule type" value="Genomic_DNA"/>
</dbReference>
<accession>A0A6J6FFY9</accession>
<evidence type="ECO:0000313" key="15">
    <source>
        <dbReference type="EMBL" id="CAB5057550.1"/>
    </source>
</evidence>
<keyword evidence="5 6" id="KW-0472">Membrane</keyword>